<evidence type="ECO:0000313" key="2">
    <source>
        <dbReference type="EMBL" id="QGH34269.1"/>
    </source>
</evidence>
<dbReference type="SUPFAM" id="SSF47240">
    <property type="entry name" value="Ferritin-like"/>
    <property type="match status" value="1"/>
</dbReference>
<evidence type="ECO:0000313" key="3">
    <source>
        <dbReference type="Proteomes" id="UP000339690"/>
    </source>
</evidence>
<dbReference type="InterPro" id="IPR009078">
    <property type="entry name" value="Ferritin-like_SF"/>
</dbReference>
<dbReference type="InterPro" id="IPR003251">
    <property type="entry name" value="Rr_diiron-bd_dom"/>
</dbReference>
<dbReference type="EMBL" id="CP045915">
    <property type="protein sequence ID" value="QGH34269.1"/>
    <property type="molecule type" value="Genomic_DNA"/>
</dbReference>
<dbReference type="KEGG" id="grc:GI584_09635"/>
<dbReference type="Proteomes" id="UP000339690">
    <property type="component" value="Chromosome"/>
</dbReference>
<keyword evidence="3" id="KW-1185">Reference proteome</keyword>
<dbReference type="AlphaFoldDB" id="A0A5Q2THE3"/>
<dbReference type="Gene3D" id="1.20.5.420">
    <property type="entry name" value="Immunoglobulin FC, subunit C"/>
    <property type="match status" value="1"/>
</dbReference>
<gene>
    <name evidence="2" type="ORF">GI584_09635</name>
</gene>
<dbReference type="Pfam" id="PF02915">
    <property type="entry name" value="Rubrerythrin"/>
    <property type="match status" value="1"/>
</dbReference>
<reference evidence="2 3" key="1">
    <citation type="submission" date="2019-11" db="EMBL/GenBank/DDBJ databases">
        <title>Gracilibacillus salitolerans sp. nov., a moderate halophile isolated from a saline soil in northwest China.</title>
        <authorList>
            <person name="Gan L."/>
        </authorList>
    </citation>
    <scope>NUCLEOTIDE SEQUENCE [LARGE SCALE GENOMIC DNA]</scope>
    <source>
        <strain evidence="2 3">SCU50</strain>
    </source>
</reference>
<feature type="domain" description="Rubrerythrin diiron-binding" evidence="1">
    <location>
        <begin position="28"/>
        <end position="143"/>
    </location>
</feature>
<dbReference type="GO" id="GO:0046872">
    <property type="term" value="F:metal ion binding"/>
    <property type="evidence" value="ECO:0007669"/>
    <property type="project" value="InterPro"/>
</dbReference>
<dbReference type="Gene3D" id="1.20.120.660">
    <property type="entry name" value="IL-4 antagonist (De novo design) like domain"/>
    <property type="match status" value="1"/>
</dbReference>
<dbReference type="GO" id="GO:0016491">
    <property type="term" value="F:oxidoreductase activity"/>
    <property type="evidence" value="ECO:0007669"/>
    <property type="project" value="InterPro"/>
</dbReference>
<organism evidence="2 3">
    <name type="scientific">Gracilibacillus salitolerans</name>
    <dbReference type="NCBI Taxonomy" id="2663022"/>
    <lineage>
        <taxon>Bacteria</taxon>
        <taxon>Bacillati</taxon>
        <taxon>Bacillota</taxon>
        <taxon>Bacilli</taxon>
        <taxon>Bacillales</taxon>
        <taxon>Bacillaceae</taxon>
        <taxon>Gracilibacillus</taxon>
    </lineage>
</organism>
<proteinExistence type="predicted"/>
<sequence length="151" mass="17522">MYSYNNHPIPYNGYYRPSNPSSFISDIQQAINAEYSAISCYDHLAKMAPNSKQITKILEIQNDEKRHLKDFTTIYVNLTGQKPTYTITETCPKNYRDGIDFAFNDEQESVDFYLDMADRAPAANIQATFKRAAADEQNHAVWFLYFMYPKT</sequence>
<dbReference type="RefSeq" id="WP_153791101.1">
    <property type="nucleotide sequence ID" value="NZ_CP045915.1"/>
</dbReference>
<accession>A0A5Q2THE3</accession>
<dbReference type="CDD" id="cd00657">
    <property type="entry name" value="Ferritin_like"/>
    <property type="match status" value="1"/>
</dbReference>
<protein>
    <submittedName>
        <fullName evidence="2">Ferritin-like domain-containing protein</fullName>
    </submittedName>
</protein>
<evidence type="ECO:0000259" key="1">
    <source>
        <dbReference type="Pfam" id="PF02915"/>
    </source>
</evidence>
<name>A0A5Q2THE3_9BACI</name>